<protein>
    <submittedName>
        <fullName evidence="2">Putative retrotransposon hot spot (RHS) protein</fullName>
    </submittedName>
</protein>
<organism evidence="2 3">
    <name type="scientific">Trypanosoma cruzi</name>
    <dbReference type="NCBI Taxonomy" id="5693"/>
    <lineage>
        <taxon>Eukaryota</taxon>
        <taxon>Discoba</taxon>
        <taxon>Euglenozoa</taxon>
        <taxon>Kinetoplastea</taxon>
        <taxon>Metakinetoplastina</taxon>
        <taxon>Trypanosomatida</taxon>
        <taxon>Trypanosomatidae</taxon>
        <taxon>Trypanosoma</taxon>
        <taxon>Schizotrypanum</taxon>
    </lineage>
</organism>
<dbReference type="EMBL" id="PRFC01000254">
    <property type="protein sequence ID" value="PWU96514.1"/>
    <property type="molecule type" value="Genomic_DNA"/>
</dbReference>
<dbReference type="AlphaFoldDB" id="A0A2V2VK39"/>
<sequence>MWRCCCRLHVVLLRRRCALTVLPTGVAVRLRGAPTAPPCERPAQRHWDCGTKNPRLPIGASGTCRPRLGGASGKLHRTGAVMARCSGCGDGSDAATCRGVEERRRPNWTLDGRLDKVLLEGNERIARMWLNGFLRNYIGGRALRNPMRTSI</sequence>
<name>A0A2V2VK39_TRYCR</name>
<comment type="caution">
    <text evidence="2">The sequence shown here is derived from an EMBL/GenBank/DDBJ whole genome shotgun (WGS) entry which is preliminary data.</text>
</comment>
<evidence type="ECO:0000256" key="1">
    <source>
        <dbReference type="SAM" id="SignalP"/>
    </source>
</evidence>
<gene>
    <name evidence="2" type="ORF">C3747_254g38</name>
</gene>
<reference evidence="2 3" key="1">
    <citation type="journal article" date="2018" name="Microb. Genom.">
        <title>Expanding an expanded genome: long-read sequencing of Trypanosoma cruzi.</title>
        <authorList>
            <person name="Berna L."/>
            <person name="Rodriguez M."/>
            <person name="Chiribao M.L."/>
            <person name="Parodi-Talice A."/>
            <person name="Pita S."/>
            <person name="Rijo G."/>
            <person name="Alvarez-Valin F."/>
            <person name="Robello C."/>
        </authorList>
    </citation>
    <scope>NUCLEOTIDE SEQUENCE [LARGE SCALE GENOMIC DNA]</scope>
    <source>
        <strain evidence="2 3">TCC</strain>
    </source>
</reference>
<feature type="chain" id="PRO_5016009873" evidence="1">
    <location>
        <begin position="21"/>
        <end position="151"/>
    </location>
</feature>
<proteinExistence type="predicted"/>
<keyword evidence="1" id="KW-0732">Signal</keyword>
<evidence type="ECO:0000313" key="3">
    <source>
        <dbReference type="Proteomes" id="UP000246078"/>
    </source>
</evidence>
<feature type="signal peptide" evidence="1">
    <location>
        <begin position="1"/>
        <end position="20"/>
    </location>
</feature>
<evidence type="ECO:0000313" key="2">
    <source>
        <dbReference type="EMBL" id="PWU96514.1"/>
    </source>
</evidence>
<dbReference type="Proteomes" id="UP000246078">
    <property type="component" value="Unassembled WGS sequence"/>
</dbReference>
<accession>A0A2V2VK39</accession>
<dbReference type="VEuPathDB" id="TriTrypDB:C3747_254g38"/>